<organism evidence="1 2">
    <name type="scientific">Komagataeibacter europaeus NBRC 3261</name>
    <dbReference type="NCBI Taxonomy" id="1234669"/>
    <lineage>
        <taxon>Bacteria</taxon>
        <taxon>Pseudomonadati</taxon>
        <taxon>Pseudomonadota</taxon>
        <taxon>Alphaproteobacteria</taxon>
        <taxon>Acetobacterales</taxon>
        <taxon>Acetobacteraceae</taxon>
        <taxon>Komagataeibacter</taxon>
    </lineage>
</organism>
<evidence type="ECO:0000313" key="2">
    <source>
        <dbReference type="Proteomes" id="UP000032675"/>
    </source>
</evidence>
<sequence>MPLPEPTPQGLALDTDHVSYGLKAMPFGFQGKGIIESGFTP</sequence>
<accession>A0A0D6Q392</accession>
<evidence type="ECO:0000313" key="1">
    <source>
        <dbReference type="EMBL" id="GAN98042.1"/>
    </source>
</evidence>
<name>A0A0D6Q392_KOMEU</name>
<proteinExistence type="predicted"/>
<dbReference type="Proteomes" id="UP000032675">
    <property type="component" value="Unassembled WGS sequence"/>
</dbReference>
<dbReference type="AlphaFoldDB" id="A0A0D6Q392"/>
<protein>
    <submittedName>
        <fullName evidence="1">Uncharacterized protein</fullName>
    </submittedName>
</protein>
<reference evidence="1 2" key="1">
    <citation type="submission" date="2012-11" db="EMBL/GenBank/DDBJ databases">
        <title>Whole genome sequence of Gluconacetobacter europaeus NBRC3261.</title>
        <authorList>
            <person name="Azuma Y."/>
            <person name="Higashiura N."/>
            <person name="Hirakawa H."/>
            <person name="Matsushita K."/>
        </authorList>
    </citation>
    <scope>NUCLEOTIDE SEQUENCE [LARGE SCALE GENOMIC DNA]</scope>
    <source>
        <strain evidence="1 2">NBRC 3261</strain>
    </source>
</reference>
<dbReference type="EMBL" id="BANI01000331">
    <property type="protein sequence ID" value="GAN98042.1"/>
    <property type="molecule type" value="Genomic_DNA"/>
</dbReference>
<gene>
    <name evidence="1" type="ORF">Geu3261_0395_001</name>
</gene>
<comment type="caution">
    <text evidence="1">The sequence shown here is derived from an EMBL/GenBank/DDBJ whole genome shotgun (WGS) entry which is preliminary data.</text>
</comment>